<dbReference type="eggNOG" id="COG0339">
    <property type="taxonomic scope" value="Bacteria"/>
</dbReference>
<dbReference type="GO" id="GO:0046872">
    <property type="term" value="F:metal ion binding"/>
    <property type="evidence" value="ECO:0007669"/>
    <property type="project" value="UniProtKB-UniRule"/>
</dbReference>
<dbReference type="SUPFAM" id="SSF55486">
    <property type="entry name" value="Metalloproteases ('zincins'), catalytic domain"/>
    <property type="match status" value="1"/>
</dbReference>
<dbReference type="GO" id="GO:0006518">
    <property type="term" value="P:peptide metabolic process"/>
    <property type="evidence" value="ECO:0007669"/>
    <property type="project" value="TreeGrafter"/>
</dbReference>
<dbReference type="Proteomes" id="UP000000366">
    <property type="component" value="Chromosome"/>
</dbReference>
<evidence type="ECO:0000259" key="9">
    <source>
        <dbReference type="Pfam" id="PF01432"/>
    </source>
</evidence>
<dbReference type="InterPro" id="IPR045090">
    <property type="entry name" value="Pept_M3A_M3B"/>
</dbReference>
<keyword evidence="3 7" id="KW-0479">Metal-binding</keyword>
<proteinExistence type="inferred from homology"/>
<dbReference type="PANTHER" id="PTHR11804:SF84">
    <property type="entry name" value="SACCHAROLYSIN"/>
    <property type="match status" value="1"/>
</dbReference>
<dbReference type="HOGENOM" id="CLU_001805_2_1_4"/>
<dbReference type="STRING" id="420662.Mpe_A1779"/>
<evidence type="ECO:0000256" key="1">
    <source>
        <dbReference type="ARBA" id="ARBA00006040"/>
    </source>
</evidence>
<keyword evidence="5 7" id="KW-0862">Zinc</keyword>
<dbReference type="KEGG" id="mpt:Mpe_A1779"/>
<dbReference type="Gene3D" id="1.10.1370.10">
    <property type="entry name" value="Neurolysin, domain 3"/>
    <property type="match status" value="1"/>
</dbReference>
<sequence length="677" mass="75239">MIADTYPFPIRMNASVLAFLSRLLRLSSCVALFGVSGWSAAADTAPYVFPSYRDGAAVKARCDRTLREIEAQARRIAAGRGPDGVLVEIDRLGQTVDDSMSPVFFLANVHPDKPVRDAAEACELRYQAFTSRLYQNPRIYRRLQALQPVDAIDRQMRADLLASFEDAGVGLPAAKRDRARALNDELGRLSQDFERRLREDKTRVAFTDSELDGVPASVWSTAPRDAQGRVLLGLDYPTYSPVVENARSPGARERMWRAFQARGGQANLKTLARLGEKRRSYARLFGVESYADFTLRRRMALNVGNVQAFLGEVKGELGEREERDLSELRAAKAAELKTAPDTTPLKRWDVGYYLERVKRERLALDQESFRRYFPPQASVDFVFALAGRLFGVGFEPVPQSLWHPDAKAYVVVDAASRTPLATLYLDLYPRADKYGHAAVWPLRGSSTWSGQLPTAALVTNFDRQGLTIDELETLLHEFGHALHVTLSHTRYAAQAGTAVKLDFVEAPSQMLEEWVYDAQVLALFQQVCASCEPVPADLLARAVQSRSFAKGLQFARQHLYANYDLALHDKDAPDPMALWARMESATPLGYEPGSLFPAGFSHVAGGYGAGYYAYLWSLAIAQDLRTAFAADPLDPAVGRRYRETVLANGGQAPPAELVARFLGRAPSNAAFFEWLER</sequence>
<name>A2SGP9_METPP</name>
<dbReference type="Gene3D" id="1.10.1370.40">
    <property type="match status" value="1"/>
</dbReference>
<evidence type="ECO:0000256" key="8">
    <source>
        <dbReference type="SAM" id="SignalP"/>
    </source>
</evidence>
<evidence type="ECO:0000256" key="5">
    <source>
        <dbReference type="ARBA" id="ARBA00022833"/>
    </source>
</evidence>
<feature type="chain" id="PRO_5002645453" evidence="8">
    <location>
        <begin position="42"/>
        <end position="677"/>
    </location>
</feature>
<gene>
    <name evidence="10" type="ordered locus">Mpe_A1779</name>
</gene>
<protein>
    <submittedName>
        <fullName evidence="10">Thimet oligopeptidase</fullName>
        <ecNumber evidence="10">3.4.24.15</ecNumber>
    </submittedName>
</protein>
<dbReference type="Gene3D" id="3.40.390.10">
    <property type="entry name" value="Collagenase (Catalytic Domain)"/>
    <property type="match status" value="1"/>
</dbReference>
<dbReference type="InterPro" id="IPR024079">
    <property type="entry name" value="MetalloPept_cat_dom_sf"/>
</dbReference>
<keyword evidence="11" id="KW-1185">Reference proteome</keyword>
<evidence type="ECO:0000256" key="2">
    <source>
        <dbReference type="ARBA" id="ARBA00022670"/>
    </source>
</evidence>
<evidence type="ECO:0000256" key="6">
    <source>
        <dbReference type="ARBA" id="ARBA00023049"/>
    </source>
</evidence>
<keyword evidence="4 7" id="KW-0378">Hydrolase</keyword>
<dbReference type="InterPro" id="IPR001567">
    <property type="entry name" value="Pept_M3A_M3B_dom"/>
</dbReference>
<organism evidence="10 11">
    <name type="scientific">Methylibium petroleiphilum (strain ATCC BAA-1232 / LMG 22953 / PM1)</name>
    <dbReference type="NCBI Taxonomy" id="420662"/>
    <lineage>
        <taxon>Bacteria</taxon>
        <taxon>Pseudomonadati</taxon>
        <taxon>Pseudomonadota</taxon>
        <taxon>Betaproteobacteria</taxon>
        <taxon>Burkholderiales</taxon>
        <taxon>Sphaerotilaceae</taxon>
        <taxon>Methylibium</taxon>
    </lineage>
</organism>
<comment type="cofactor">
    <cofactor evidence="7">
        <name>Zn(2+)</name>
        <dbReference type="ChEBI" id="CHEBI:29105"/>
    </cofactor>
    <text evidence="7">Binds 1 zinc ion.</text>
</comment>
<comment type="similarity">
    <text evidence="1 7">Belongs to the peptidase M3 family.</text>
</comment>
<dbReference type="Pfam" id="PF01432">
    <property type="entry name" value="Peptidase_M3"/>
    <property type="match status" value="1"/>
</dbReference>
<evidence type="ECO:0000313" key="11">
    <source>
        <dbReference type="Proteomes" id="UP000000366"/>
    </source>
</evidence>
<dbReference type="EC" id="3.4.24.15" evidence="10"/>
<feature type="signal peptide" evidence="8">
    <location>
        <begin position="1"/>
        <end position="41"/>
    </location>
</feature>
<evidence type="ECO:0000256" key="4">
    <source>
        <dbReference type="ARBA" id="ARBA00022801"/>
    </source>
</evidence>
<keyword evidence="2 7" id="KW-0645">Protease</keyword>
<accession>A2SGP9</accession>
<keyword evidence="6 7" id="KW-0482">Metalloprotease</keyword>
<evidence type="ECO:0000256" key="7">
    <source>
        <dbReference type="RuleBase" id="RU003435"/>
    </source>
</evidence>
<reference evidence="10 11" key="1">
    <citation type="journal article" date="2007" name="J. Bacteriol.">
        <title>Whole-genome analysis of the methyl tert-butyl ether-degrading beta-proteobacterium Methylibium petroleiphilum PM1.</title>
        <authorList>
            <person name="Kane S.R."/>
            <person name="Chakicherla A.Y."/>
            <person name="Chain P.S.G."/>
            <person name="Schmidt R."/>
            <person name="Shin M.W."/>
            <person name="Legler T.C."/>
            <person name="Scow K.M."/>
            <person name="Larimer F.W."/>
            <person name="Lucas S.M."/>
            <person name="Richardson P.M."/>
            <person name="Hristova K.R."/>
        </authorList>
    </citation>
    <scope>NUCLEOTIDE SEQUENCE [LARGE SCALE GENOMIC DNA]</scope>
    <source>
        <strain evidence="11">ATCC BAA-1232 / LMG 22953 / PM1</strain>
    </source>
</reference>
<dbReference type="EMBL" id="CP000555">
    <property type="protein sequence ID" value="ABM94738.1"/>
    <property type="molecule type" value="Genomic_DNA"/>
</dbReference>
<dbReference type="CDD" id="cd06455">
    <property type="entry name" value="M3A_TOP"/>
    <property type="match status" value="1"/>
</dbReference>
<keyword evidence="8" id="KW-0732">Signal</keyword>
<dbReference type="PANTHER" id="PTHR11804">
    <property type="entry name" value="PROTEASE M3 THIMET OLIGOPEPTIDASE-RELATED"/>
    <property type="match status" value="1"/>
</dbReference>
<evidence type="ECO:0000256" key="3">
    <source>
        <dbReference type="ARBA" id="ARBA00022723"/>
    </source>
</evidence>
<dbReference type="AlphaFoldDB" id="A2SGP9"/>
<dbReference type="GO" id="GO:0004222">
    <property type="term" value="F:metalloendopeptidase activity"/>
    <property type="evidence" value="ECO:0007669"/>
    <property type="project" value="InterPro"/>
</dbReference>
<dbReference type="GO" id="GO:0006508">
    <property type="term" value="P:proteolysis"/>
    <property type="evidence" value="ECO:0007669"/>
    <property type="project" value="UniProtKB-KW"/>
</dbReference>
<evidence type="ECO:0000313" key="10">
    <source>
        <dbReference type="EMBL" id="ABM94738.1"/>
    </source>
</evidence>
<dbReference type="InterPro" id="IPR024077">
    <property type="entry name" value="Neurolysin/TOP_dom2"/>
</dbReference>
<feature type="domain" description="Peptidase M3A/M3B catalytic" evidence="9">
    <location>
        <begin position="246"/>
        <end position="672"/>
    </location>
</feature>